<feature type="transmembrane region" description="Helical" evidence="1">
    <location>
        <begin position="172"/>
        <end position="195"/>
    </location>
</feature>
<feature type="transmembrane region" description="Helical" evidence="1">
    <location>
        <begin position="216"/>
        <end position="235"/>
    </location>
</feature>
<dbReference type="InterPro" id="IPR021315">
    <property type="entry name" value="Gap/Sap"/>
</dbReference>
<evidence type="ECO:0000256" key="1">
    <source>
        <dbReference type="SAM" id="Phobius"/>
    </source>
</evidence>
<keyword evidence="1" id="KW-0812">Transmembrane</keyword>
<keyword evidence="3" id="KW-1185">Reference proteome</keyword>
<dbReference type="RefSeq" id="WP_163661576.1">
    <property type="nucleotide sequence ID" value="NZ_AP022565.1"/>
</dbReference>
<feature type="transmembrane region" description="Helical" evidence="1">
    <location>
        <begin position="6"/>
        <end position="26"/>
    </location>
</feature>
<keyword evidence="1" id="KW-0472">Membrane</keyword>
<reference evidence="2 3" key="1">
    <citation type="journal article" date="2019" name="Emerg. Microbes Infect.">
        <title>Comprehensive subspecies identification of 175 nontuberculous mycobacteria species based on 7547 genomic profiles.</title>
        <authorList>
            <person name="Matsumoto Y."/>
            <person name="Kinjo T."/>
            <person name="Motooka D."/>
            <person name="Nabeya D."/>
            <person name="Jung N."/>
            <person name="Uechi K."/>
            <person name="Horii T."/>
            <person name="Iida T."/>
            <person name="Fujita J."/>
            <person name="Nakamura S."/>
        </authorList>
    </citation>
    <scope>NUCLEOTIDE SEQUENCE [LARGE SCALE GENOMIC DNA]</scope>
    <source>
        <strain evidence="2 3">JCM 12272</strain>
    </source>
</reference>
<proteinExistence type="predicted"/>
<organism evidence="2 3">
    <name type="scientific">Mycolicibacterium alvei</name>
    <dbReference type="NCBI Taxonomy" id="67081"/>
    <lineage>
        <taxon>Bacteria</taxon>
        <taxon>Bacillati</taxon>
        <taxon>Actinomycetota</taxon>
        <taxon>Actinomycetes</taxon>
        <taxon>Mycobacteriales</taxon>
        <taxon>Mycobacteriaceae</taxon>
        <taxon>Mycolicibacterium</taxon>
    </lineage>
</organism>
<evidence type="ECO:0000313" key="3">
    <source>
        <dbReference type="Proteomes" id="UP000466906"/>
    </source>
</evidence>
<dbReference type="Pfam" id="PF11139">
    <property type="entry name" value="SfLAP"/>
    <property type="match status" value="1"/>
</dbReference>
<name>A0A6N4UQD2_9MYCO</name>
<feature type="transmembrane region" description="Helical" evidence="1">
    <location>
        <begin position="69"/>
        <end position="88"/>
    </location>
</feature>
<accession>A0A6N4UQD2</accession>
<evidence type="ECO:0008006" key="4">
    <source>
        <dbReference type="Google" id="ProtNLM"/>
    </source>
</evidence>
<dbReference type="Proteomes" id="UP000466906">
    <property type="component" value="Chromosome"/>
</dbReference>
<feature type="transmembrane region" description="Helical" evidence="1">
    <location>
        <begin position="136"/>
        <end position="160"/>
    </location>
</feature>
<dbReference type="KEGG" id="malv:MALV_09820"/>
<sequence length="236" mass="24626">MWITVLGLAIAVNFEPIRLGLITLTLGRPRPVLQLLAFLSGSFLMSVTAGLIVLFVVRPGILTTPEFGAGKVQIVFGVLALLAAVLLASKVPLAQFSRAPESVVTAGGGPPPPGQSRTVQFMTSRVKGLVRGSSPWFSGAMGLAIALPSIDYVALLVLIATSGATPLNQVGMLVTFVTVANTVVAIPIASFLVAPDATRTRLEAMRTWVQTRTRRDVALVLTFAGVALVVLGVTGL</sequence>
<gene>
    <name evidence="2" type="ORF">MALV_09820</name>
</gene>
<feature type="transmembrane region" description="Helical" evidence="1">
    <location>
        <begin position="33"/>
        <end position="57"/>
    </location>
</feature>
<dbReference type="AlphaFoldDB" id="A0A6N4UQD2"/>
<keyword evidence="1" id="KW-1133">Transmembrane helix</keyword>
<protein>
    <recommendedName>
        <fullName evidence="4">GAP family protein</fullName>
    </recommendedName>
</protein>
<evidence type="ECO:0000313" key="2">
    <source>
        <dbReference type="EMBL" id="BBX25857.1"/>
    </source>
</evidence>
<dbReference type="EMBL" id="AP022565">
    <property type="protein sequence ID" value="BBX25857.1"/>
    <property type="molecule type" value="Genomic_DNA"/>
</dbReference>